<dbReference type="Pfam" id="PF07690">
    <property type="entry name" value="MFS_1"/>
    <property type="match status" value="1"/>
</dbReference>
<feature type="transmembrane region" description="Helical" evidence="6">
    <location>
        <begin position="444"/>
        <end position="466"/>
    </location>
</feature>
<feature type="transmembrane region" description="Helical" evidence="6">
    <location>
        <begin position="316"/>
        <end position="336"/>
    </location>
</feature>
<evidence type="ECO:0000256" key="1">
    <source>
        <dbReference type="ARBA" id="ARBA00004141"/>
    </source>
</evidence>
<evidence type="ECO:0000256" key="3">
    <source>
        <dbReference type="ARBA" id="ARBA00022989"/>
    </source>
</evidence>
<reference evidence="8 10" key="1">
    <citation type="submission" date="2015-07" db="EMBL/GenBank/DDBJ databases">
        <authorList>
            <person name="Cajimat M.N.B."/>
            <person name="Milazzo M.L."/>
            <person name="Fulhorst C.F."/>
        </authorList>
    </citation>
    <scope>NUCLEOTIDE SEQUENCE [LARGE SCALE GENOMIC DNA]</scope>
    <source>
        <strain evidence="8">Single colony</strain>
    </source>
</reference>
<dbReference type="Proteomes" id="UP000239560">
    <property type="component" value="Unassembled WGS sequence"/>
</dbReference>
<name>A0A0K3CDH3_RHOTO</name>
<comment type="subcellular location">
    <subcellularLocation>
        <location evidence="1">Membrane</location>
        <topology evidence="1">Multi-pass membrane protein</topology>
    </subcellularLocation>
</comment>
<evidence type="ECO:0000259" key="7">
    <source>
        <dbReference type="PROSITE" id="PS50850"/>
    </source>
</evidence>
<feature type="region of interest" description="Disordered" evidence="5">
    <location>
        <begin position="550"/>
        <end position="575"/>
    </location>
</feature>
<dbReference type="Gene3D" id="1.20.1720.10">
    <property type="entry name" value="Multidrug resistance protein D"/>
    <property type="match status" value="1"/>
</dbReference>
<keyword evidence="4 6" id="KW-0472">Membrane</keyword>
<dbReference type="GO" id="GO:0022857">
    <property type="term" value="F:transmembrane transporter activity"/>
    <property type="evidence" value="ECO:0007669"/>
    <property type="project" value="InterPro"/>
</dbReference>
<evidence type="ECO:0000256" key="4">
    <source>
        <dbReference type="ARBA" id="ARBA00023136"/>
    </source>
</evidence>
<dbReference type="PANTHER" id="PTHR23501:SF102">
    <property type="entry name" value="DRUG TRANSPORTER, PUTATIVE (AFU_ORTHOLOGUE AFUA_3G08530)-RELATED"/>
    <property type="match status" value="1"/>
</dbReference>
<feature type="region of interest" description="Disordered" evidence="5">
    <location>
        <begin position="1"/>
        <end position="45"/>
    </location>
</feature>
<evidence type="ECO:0000256" key="5">
    <source>
        <dbReference type="SAM" id="MobiDB-lite"/>
    </source>
</evidence>
<feature type="transmembrane region" description="Helical" evidence="6">
    <location>
        <begin position="407"/>
        <end position="432"/>
    </location>
</feature>
<keyword evidence="2 6" id="KW-0812">Transmembrane</keyword>
<dbReference type="EMBL" id="CWKI01000005">
    <property type="protein sequence ID" value="CTR06600.1"/>
    <property type="molecule type" value="Genomic_DNA"/>
</dbReference>
<evidence type="ECO:0000313" key="11">
    <source>
        <dbReference type="Proteomes" id="UP000239560"/>
    </source>
</evidence>
<dbReference type="Gene3D" id="1.20.1250.20">
    <property type="entry name" value="MFS general substrate transporter like domains"/>
    <property type="match status" value="1"/>
</dbReference>
<feature type="compositionally biased region" description="Basic and acidic residues" evidence="5">
    <location>
        <begin position="550"/>
        <end position="566"/>
    </location>
</feature>
<dbReference type="InterPro" id="IPR020846">
    <property type="entry name" value="MFS_dom"/>
</dbReference>
<dbReference type="Proteomes" id="UP000199069">
    <property type="component" value="Unassembled WGS sequence"/>
</dbReference>
<protein>
    <submittedName>
        <fullName evidence="9">Major facilitator superfamily domain-containing protein</fullName>
    </submittedName>
</protein>
<evidence type="ECO:0000256" key="6">
    <source>
        <dbReference type="SAM" id="Phobius"/>
    </source>
</evidence>
<evidence type="ECO:0000256" key="2">
    <source>
        <dbReference type="ARBA" id="ARBA00022692"/>
    </source>
</evidence>
<feature type="domain" description="Major facilitator superfamily (MFS) profile" evidence="7">
    <location>
        <begin position="58"/>
        <end position="541"/>
    </location>
</feature>
<gene>
    <name evidence="8" type="primary">FGENESH: predicted gene_5.6</name>
    <name evidence="9" type="ORF">AAT19DRAFT_13768</name>
    <name evidence="8" type="ORF">BN2166_0024610</name>
</gene>
<evidence type="ECO:0000313" key="8">
    <source>
        <dbReference type="EMBL" id="CTR06600.1"/>
    </source>
</evidence>
<evidence type="ECO:0000313" key="9">
    <source>
        <dbReference type="EMBL" id="PRQ74746.1"/>
    </source>
</evidence>
<dbReference type="SUPFAM" id="SSF103473">
    <property type="entry name" value="MFS general substrate transporter"/>
    <property type="match status" value="1"/>
</dbReference>
<dbReference type="EMBL" id="LCTV02000005">
    <property type="protein sequence ID" value="PRQ74746.1"/>
    <property type="molecule type" value="Genomic_DNA"/>
</dbReference>
<feature type="compositionally biased region" description="Basic and acidic residues" evidence="5">
    <location>
        <begin position="1"/>
        <end position="11"/>
    </location>
</feature>
<dbReference type="AlphaFoldDB" id="A0A0K3CDH3"/>
<dbReference type="InterPro" id="IPR011701">
    <property type="entry name" value="MFS"/>
</dbReference>
<dbReference type="GO" id="GO:0005886">
    <property type="term" value="C:plasma membrane"/>
    <property type="evidence" value="ECO:0007669"/>
    <property type="project" value="TreeGrafter"/>
</dbReference>
<feature type="transmembrane region" description="Helical" evidence="6">
    <location>
        <begin position="209"/>
        <end position="229"/>
    </location>
</feature>
<feature type="transmembrane region" description="Helical" evidence="6">
    <location>
        <begin position="122"/>
        <end position="140"/>
    </location>
</feature>
<sequence>MQAIDELRRSAEGQASEGGAVDPTPDSAELERDEKGEVGERAEDGVEEGRKGMRFWLIYLALLLATFEAAVEQTALSTALPTIADDLHSTSPSWVANSFMIASAAAIPWSGGLAYIFGRRPVMLAGLGLFSLGSIVGGAAKNMTTMLAGRGIQGAGAGVIFAIVEIILSDLVPLSERGVYQAGFSATWSFASATGPLIGGAFASFDYRWLFWINPIMSLPIALCCVWVMKLKGPEDNMREKLAKMDWIGNLVFIPSMSVLILGIVWGGVDHPWQSAHVIATIVCGAAGLVAWFFIEKHWVKHPTVPFAAILNKTSLIGFVTTFLHGIVAMCVYYLWPAYFQSAKAASTIRSAVDFLPVVGLVSPVAVVTGFSTNYLQAYKPQNIVGFVLLTVGVGLLALTTEATSTAGWVLIPMVVALGIGVVYASTVFPVLAPLPPDLAGQALAFQMLVRTFGMVLGTSIGLTVITNGLGKHLPQAYLDMVPDGVAGAYSSIPLIRTLEEPLKTEVRHTFAQALRIVWLVMIPFAGLALILSFFMDALPLNTAKDENFGVKQKKDGSPDDFEKADAQPAAAASEDAQLYPTVSIAEATVRMA</sequence>
<dbReference type="OMA" id="QFLWVAS"/>
<evidence type="ECO:0000313" key="10">
    <source>
        <dbReference type="Proteomes" id="UP000199069"/>
    </source>
</evidence>
<feature type="transmembrane region" description="Helical" evidence="6">
    <location>
        <begin position="56"/>
        <end position="76"/>
    </location>
</feature>
<dbReference type="PANTHER" id="PTHR23501">
    <property type="entry name" value="MAJOR FACILITATOR SUPERFAMILY"/>
    <property type="match status" value="1"/>
</dbReference>
<feature type="transmembrane region" description="Helical" evidence="6">
    <location>
        <begin position="383"/>
        <end position="401"/>
    </location>
</feature>
<feature type="transmembrane region" description="Helical" evidence="6">
    <location>
        <begin position="184"/>
        <end position="203"/>
    </location>
</feature>
<keyword evidence="10" id="KW-1185">Reference proteome</keyword>
<feature type="transmembrane region" description="Helical" evidence="6">
    <location>
        <begin position="152"/>
        <end position="172"/>
    </location>
</feature>
<accession>A0A0K3CDH3</accession>
<dbReference type="PROSITE" id="PS50850">
    <property type="entry name" value="MFS"/>
    <property type="match status" value="1"/>
</dbReference>
<feature type="transmembrane region" description="Helical" evidence="6">
    <location>
        <begin position="275"/>
        <end position="295"/>
    </location>
</feature>
<dbReference type="OrthoDB" id="3437016at2759"/>
<reference evidence="9 11" key="2">
    <citation type="journal article" date="2018" name="Elife">
        <title>Functional genomics of lipid metabolism in the oleaginous yeast Rhodosporidium toruloides.</title>
        <authorList>
            <person name="Coradetti S.T."/>
            <person name="Pinel D."/>
            <person name="Geiselman G."/>
            <person name="Ito M."/>
            <person name="Mondo S."/>
            <person name="Reilly M.C."/>
            <person name="Cheng Y.F."/>
            <person name="Bauer S."/>
            <person name="Grigoriev I."/>
            <person name="Gladden J.M."/>
            <person name="Simmons B.A."/>
            <person name="Brem R."/>
            <person name="Arkin A.P."/>
            <person name="Skerker J.M."/>
        </authorList>
    </citation>
    <scope>NUCLEOTIDE SEQUENCE [LARGE SCALE GENOMIC DNA]</scope>
    <source>
        <strain evidence="9 11">NBRC 0880</strain>
    </source>
</reference>
<dbReference type="InterPro" id="IPR036259">
    <property type="entry name" value="MFS_trans_sf"/>
</dbReference>
<feature type="transmembrane region" description="Helical" evidence="6">
    <location>
        <begin position="96"/>
        <end position="117"/>
    </location>
</feature>
<feature type="compositionally biased region" description="Basic and acidic residues" evidence="5">
    <location>
        <begin position="29"/>
        <end position="45"/>
    </location>
</feature>
<feature type="transmembrane region" description="Helical" evidence="6">
    <location>
        <begin position="517"/>
        <end position="535"/>
    </location>
</feature>
<organism evidence="8 10">
    <name type="scientific">Rhodotorula toruloides</name>
    <name type="common">Yeast</name>
    <name type="synonym">Rhodosporidium toruloides</name>
    <dbReference type="NCBI Taxonomy" id="5286"/>
    <lineage>
        <taxon>Eukaryota</taxon>
        <taxon>Fungi</taxon>
        <taxon>Dikarya</taxon>
        <taxon>Basidiomycota</taxon>
        <taxon>Pucciniomycotina</taxon>
        <taxon>Microbotryomycetes</taxon>
        <taxon>Sporidiobolales</taxon>
        <taxon>Sporidiobolaceae</taxon>
        <taxon>Rhodotorula</taxon>
    </lineage>
</organism>
<feature type="transmembrane region" description="Helical" evidence="6">
    <location>
        <begin position="250"/>
        <end position="269"/>
    </location>
</feature>
<keyword evidence="3 6" id="KW-1133">Transmembrane helix</keyword>
<proteinExistence type="predicted"/>